<comment type="similarity">
    <text evidence="1">Belongs to the short-chain dehydrogenases/reductases (SDR) family.</text>
</comment>
<dbReference type="InterPro" id="IPR036291">
    <property type="entry name" value="NAD(P)-bd_dom_sf"/>
</dbReference>
<evidence type="ECO:0000313" key="4">
    <source>
        <dbReference type="EMBL" id="MBM7125309.1"/>
    </source>
</evidence>
<dbReference type="PANTHER" id="PTHR43008">
    <property type="entry name" value="BENZIL REDUCTASE"/>
    <property type="match status" value="1"/>
</dbReference>
<accession>A0ABS2K264</accession>
<dbReference type="CDD" id="cd05233">
    <property type="entry name" value="SDR_c"/>
    <property type="match status" value="1"/>
</dbReference>
<protein>
    <submittedName>
        <fullName evidence="4">Glucose 1-dehydrogenase</fullName>
        <ecNumber evidence="4">1.1.1.47</ecNumber>
    </submittedName>
</protein>
<sequence length="249" mass="26370">MSKLNGKVAVITGGSSGIGLETAKLFVEEGAHVFITGRRQSELDKAKAYIGKNVTTVQGDVASLEDLDRLYKTVKDTKGQVDIVFANAGFVEHQTIDVVTPEHFDKTFNINVRGLLFSVQKALPLMKSGGAIVLNSSIVSVKGLAAHGVYGAAKAAVRSFARTWTTELKDRGIRVNVLSPGATDTPIIDGQFTSKEQSDSAKDAFAAATPMGRIGRPEELAKAALFLASDDSSYITGIDLQVDGGLVQV</sequence>
<dbReference type="InterPro" id="IPR002347">
    <property type="entry name" value="SDR_fam"/>
</dbReference>
<keyword evidence="5" id="KW-1185">Reference proteome</keyword>
<dbReference type="PRINTS" id="PR00081">
    <property type="entry name" value="GDHRDH"/>
</dbReference>
<name>A0ABS2K264_9GAMM</name>
<dbReference type="Gene3D" id="3.40.50.720">
    <property type="entry name" value="NAD(P)-binding Rossmann-like Domain"/>
    <property type="match status" value="1"/>
</dbReference>
<dbReference type="GO" id="GO:0047936">
    <property type="term" value="F:glucose 1-dehydrogenase [NAD(P)+] activity"/>
    <property type="evidence" value="ECO:0007669"/>
    <property type="project" value="UniProtKB-EC"/>
</dbReference>
<proteinExistence type="inferred from homology"/>
<comment type="caution">
    <text evidence="4">The sequence shown here is derived from an EMBL/GenBank/DDBJ whole genome shotgun (WGS) entry which is preliminary data.</text>
</comment>
<evidence type="ECO:0000256" key="2">
    <source>
        <dbReference type="ARBA" id="ARBA00023002"/>
    </source>
</evidence>
<dbReference type="EC" id="1.1.1.47" evidence="4"/>
<organism evidence="4 5">
    <name type="scientific">Dyella flava</name>
    <dbReference type="NCBI Taxonomy" id="1920170"/>
    <lineage>
        <taxon>Bacteria</taxon>
        <taxon>Pseudomonadati</taxon>
        <taxon>Pseudomonadota</taxon>
        <taxon>Gammaproteobacteria</taxon>
        <taxon>Lysobacterales</taxon>
        <taxon>Rhodanobacteraceae</taxon>
        <taxon>Dyella</taxon>
    </lineage>
</organism>
<dbReference type="SMART" id="SM00822">
    <property type="entry name" value="PKS_KR"/>
    <property type="match status" value="1"/>
</dbReference>
<dbReference type="EMBL" id="JADIKE010000032">
    <property type="protein sequence ID" value="MBM7125309.1"/>
    <property type="molecule type" value="Genomic_DNA"/>
</dbReference>
<dbReference type="Pfam" id="PF13561">
    <property type="entry name" value="adh_short_C2"/>
    <property type="match status" value="1"/>
</dbReference>
<feature type="domain" description="Ketoreductase" evidence="3">
    <location>
        <begin position="7"/>
        <end position="181"/>
    </location>
</feature>
<dbReference type="SUPFAM" id="SSF51735">
    <property type="entry name" value="NAD(P)-binding Rossmann-fold domains"/>
    <property type="match status" value="1"/>
</dbReference>
<dbReference type="PRINTS" id="PR00080">
    <property type="entry name" value="SDRFAMILY"/>
</dbReference>
<dbReference type="PANTHER" id="PTHR43008:SF4">
    <property type="entry name" value="CHAIN DEHYDROGENASE, PUTATIVE (AFU_ORTHOLOGUE AFUA_4G08710)-RELATED"/>
    <property type="match status" value="1"/>
</dbReference>
<dbReference type="Proteomes" id="UP001430149">
    <property type="component" value="Unassembled WGS sequence"/>
</dbReference>
<dbReference type="InterPro" id="IPR057326">
    <property type="entry name" value="KR_dom"/>
</dbReference>
<evidence type="ECO:0000313" key="5">
    <source>
        <dbReference type="Proteomes" id="UP001430149"/>
    </source>
</evidence>
<evidence type="ECO:0000259" key="3">
    <source>
        <dbReference type="SMART" id="SM00822"/>
    </source>
</evidence>
<gene>
    <name evidence="4" type="ORF">ISP19_07920</name>
</gene>
<dbReference type="NCBIfam" id="NF005559">
    <property type="entry name" value="PRK07231.1"/>
    <property type="match status" value="1"/>
</dbReference>
<reference evidence="4" key="1">
    <citation type="submission" date="2020-10" db="EMBL/GenBank/DDBJ databases">
        <title>Phylogeny of dyella-like bacteria.</title>
        <authorList>
            <person name="Fu J."/>
        </authorList>
    </citation>
    <scope>NUCLEOTIDE SEQUENCE</scope>
    <source>
        <strain evidence="4">DHOC52</strain>
    </source>
</reference>
<keyword evidence="2 4" id="KW-0560">Oxidoreductase</keyword>
<evidence type="ECO:0000256" key="1">
    <source>
        <dbReference type="ARBA" id="ARBA00006484"/>
    </source>
</evidence>